<dbReference type="Gene3D" id="2.60.40.1120">
    <property type="entry name" value="Carboxypeptidase-like, regulatory domain"/>
    <property type="match status" value="1"/>
</dbReference>
<dbReference type="Proteomes" id="UP001596023">
    <property type="component" value="Unassembled WGS sequence"/>
</dbReference>
<evidence type="ECO:0000256" key="1">
    <source>
        <dbReference type="ARBA" id="ARBA00004571"/>
    </source>
</evidence>
<evidence type="ECO:0000256" key="7">
    <source>
        <dbReference type="ARBA" id="ARBA00023237"/>
    </source>
</evidence>
<evidence type="ECO:0000256" key="9">
    <source>
        <dbReference type="SAM" id="SignalP"/>
    </source>
</evidence>
<keyword evidence="12" id="KW-1185">Reference proteome</keyword>
<evidence type="ECO:0000259" key="10">
    <source>
        <dbReference type="Pfam" id="PF07715"/>
    </source>
</evidence>
<keyword evidence="2 8" id="KW-0813">Transport</keyword>
<keyword evidence="3 8" id="KW-1134">Transmembrane beta strand</keyword>
<dbReference type="PROSITE" id="PS52016">
    <property type="entry name" value="TONB_DEPENDENT_REC_3"/>
    <property type="match status" value="1"/>
</dbReference>
<evidence type="ECO:0000256" key="2">
    <source>
        <dbReference type="ARBA" id="ARBA00022448"/>
    </source>
</evidence>
<dbReference type="InterPro" id="IPR023997">
    <property type="entry name" value="TonB-dep_OMP_SusC/RagA_CS"/>
</dbReference>
<evidence type="ECO:0000256" key="6">
    <source>
        <dbReference type="ARBA" id="ARBA00023136"/>
    </source>
</evidence>
<keyword evidence="5 9" id="KW-0732">Signal</keyword>
<dbReference type="InterPro" id="IPR008969">
    <property type="entry name" value="CarboxyPept-like_regulatory"/>
</dbReference>
<evidence type="ECO:0000256" key="8">
    <source>
        <dbReference type="PROSITE-ProRule" id="PRU01360"/>
    </source>
</evidence>
<dbReference type="SUPFAM" id="SSF56935">
    <property type="entry name" value="Porins"/>
    <property type="match status" value="1"/>
</dbReference>
<organism evidence="11 12">
    <name type="scientific">Dysgonomonas termitidis</name>
    <dbReference type="NCBI Taxonomy" id="1516126"/>
    <lineage>
        <taxon>Bacteria</taxon>
        <taxon>Pseudomonadati</taxon>
        <taxon>Bacteroidota</taxon>
        <taxon>Bacteroidia</taxon>
        <taxon>Bacteroidales</taxon>
        <taxon>Dysgonomonadaceae</taxon>
        <taxon>Dysgonomonas</taxon>
    </lineage>
</organism>
<gene>
    <name evidence="11" type="ORF">ACFO6W_13730</name>
</gene>
<proteinExistence type="inferred from homology"/>
<evidence type="ECO:0000256" key="4">
    <source>
        <dbReference type="ARBA" id="ARBA00022692"/>
    </source>
</evidence>
<dbReference type="Pfam" id="PF07715">
    <property type="entry name" value="Plug"/>
    <property type="match status" value="1"/>
</dbReference>
<comment type="subcellular location">
    <subcellularLocation>
        <location evidence="1 8">Cell outer membrane</location>
        <topology evidence="1 8">Multi-pass membrane protein</topology>
    </subcellularLocation>
</comment>
<dbReference type="Gene3D" id="2.40.170.20">
    <property type="entry name" value="TonB-dependent receptor, beta-barrel domain"/>
    <property type="match status" value="1"/>
</dbReference>
<dbReference type="InterPro" id="IPR037066">
    <property type="entry name" value="Plug_dom_sf"/>
</dbReference>
<dbReference type="InterPro" id="IPR039426">
    <property type="entry name" value="TonB-dep_rcpt-like"/>
</dbReference>
<name>A0ABV9KXK5_9BACT</name>
<dbReference type="PANTHER" id="PTHR30069:SF29">
    <property type="entry name" value="HEMOGLOBIN AND HEMOGLOBIN-HAPTOGLOBIN-BINDING PROTEIN 1-RELATED"/>
    <property type="match status" value="1"/>
</dbReference>
<feature type="domain" description="TonB-dependent receptor plug" evidence="10">
    <location>
        <begin position="127"/>
        <end position="248"/>
    </location>
</feature>
<evidence type="ECO:0000313" key="11">
    <source>
        <dbReference type="EMBL" id="MFC4674758.1"/>
    </source>
</evidence>
<evidence type="ECO:0000313" key="12">
    <source>
        <dbReference type="Proteomes" id="UP001596023"/>
    </source>
</evidence>
<reference evidence="12" key="1">
    <citation type="journal article" date="2019" name="Int. J. Syst. Evol. Microbiol.">
        <title>The Global Catalogue of Microorganisms (GCM) 10K type strain sequencing project: providing services to taxonomists for standard genome sequencing and annotation.</title>
        <authorList>
            <consortium name="The Broad Institute Genomics Platform"/>
            <consortium name="The Broad Institute Genome Sequencing Center for Infectious Disease"/>
            <person name="Wu L."/>
            <person name="Ma J."/>
        </authorList>
    </citation>
    <scope>NUCLEOTIDE SEQUENCE [LARGE SCALE GENOMIC DNA]</scope>
    <source>
        <strain evidence="12">CCUG 66188</strain>
    </source>
</reference>
<dbReference type="Pfam" id="PF13715">
    <property type="entry name" value="CarbopepD_reg_2"/>
    <property type="match status" value="1"/>
</dbReference>
<keyword evidence="6 8" id="KW-0472">Membrane</keyword>
<keyword evidence="7 8" id="KW-0998">Cell outer membrane</keyword>
<protein>
    <submittedName>
        <fullName evidence="11">SusC/RagA family TonB-linked outer membrane protein</fullName>
    </submittedName>
</protein>
<dbReference type="NCBIfam" id="TIGR04056">
    <property type="entry name" value="OMP_RagA_SusC"/>
    <property type="match status" value="1"/>
</dbReference>
<dbReference type="Gene3D" id="2.170.130.10">
    <property type="entry name" value="TonB-dependent receptor, plug domain"/>
    <property type="match status" value="1"/>
</dbReference>
<dbReference type="NCBIfam" id="TIGR04057">
    <property type="entry name" value="SusC_RagA_signa"/>
    <property type="match status" value="1"/>
</dbReference>
<dbReference type="RefSeq" id="WP_379997358.1">
    <property type="nucleotide sequence ID" value="NZ_JBHSGN010000079.1"/>
</dbReference>
<dbReference type="InterPro" id="IPR036942">
    <property type="entry name" value="Beta-barrel_TonB_sf"/>
</dbReference>
<dbReference type="SUPFAM" id="SSF49464">
    <property type="entry name" value="Carboxypeptidase regulatory domain-like"/>
    <property type="match status" value="1"/>
</dbReference>
<comment type="similarity">
    <text evidence="8">Belongs to the TonB-dependent receptor family.</text>
</comment>
<comment type="caution">
    <text evidence="11">The sequence shown here is derived from an EMBL/GenBank/DDBJ whole genome shotgun (WGS) entry which is preliminary data.</text>
</comment>
<feature type="chain" id="PRO_5046045684" evidence="9">
    <location>
        <begin position="32"/>
        <end position="1115"/>
    </location>
</feature>
<dbReference type="InterPro" id="IPR023996">
    <property type="entry name" value="TonB-dep_OMP_SusC/RagA"/>
</dbReference>
<feature type="signal peptide" evidence="9">
    <location>
        <begin position="1"/>
        <end position="31"/>
    </location>
</feature>
<keyword evidence="4 8" id="KW-0812">Transmembrane</keyword>
<dbReference type="InterPro" id="IPR012910">
    <property type="entry name" value="Plug_dom"/>
</dbReference>
<accession>A0ABV9KXK5</accession>
<dbReference type="EMBL" id="JBHSGN010000079">
    <property type="protein sequence ID" value="MFC4674758.1"/>
    <property type="molecule type" value="Genomic_DNA"/>
</dbReference>
<sequence length="1115" mass="123605">MNVYLKENQISKSVCKALLLCGILLCSHVFAQAQTVTGVVKDINNEPIIGASVTVKGTTNGTLTDIDGKYAISAGTNSVLVFSFVGYKSQEVTVTSSVIDVALEEDALQLDEVVVTALGIRKEAKALGYSVSTISAGDLTKAAAPTLGAALYGKASGVRIQTAPGGIAGAISINIRGLNSLNLTNMPLVVVDGVPIHNGDANLSGYWDNQRISSNGLADINPEDIESLSILKGAAASALYGSEATNGVVMITTKTGKGSTGLGVDFNASLTWDPVAYMPQYQTKYGPGANGYQRTAANGLDEEGWRINGWDDRHGVNHRRASSTTRYWGPKYDGKDVIYYDGTVRKYSPINDNPWSEIFRTGFTQQYNLAVTNATEKGNLRFSYTYIDNLPTQYNSTFHKHNFNLTGNYNVTKNISVGYGVNYILQDQKNPPYRLSRTLTNFSGMAGPFDDVKYLREHTRTSLGYLNRIYSDANQITPDEGFEWTPAPYALVDEYFWNILSKEYLNNTNRLLANVTPSWQIVKGLTLKGRIATDYTAEKIEQKEQAANSRLINENVGYYMARNNRYEIFYGDIMLNYDTNLTDKLGMNAMVGWQGRTEKEFNTWANTNGGLSVENWFHLNASNEPKSSEMRKLNLLKTAYFGTLNLSYDSWAYLEGTLRQEKVSTLAPKKNVFYFPSVSGSIIYTELFKDKMPSWYDYGKIRASYGVVGNPPPAYYAVQAYTQKSVGGKWIYNSVDPKVGNYNLRNEKKFEWEFGLESKFFNNRLGFELSYYTNKIQDMILDATMPASSGATSMTLNIGDMKNRGVELSLYGTPVLTRDLRWDVRANFAWNKNTVVKLAEGIDQITHTNWDNGSAYLYSKLGEPAGDIYALAPKKDDKGNYIIREDGFYQLTDKPVKVGNAMPKMVGGFATTFSYKNFVLDASFDYRIGGAVMNMPYQYMMGQGAIKESLDYHDGEGKGLTYYFDANRNVVPFTGSAGPNGERIYDNGVILQGVKADGSANTTMIPGDQLAYWTYNWGGYDPTDVTYYSHGVFDNTYVKCRELSIGYNLPKSILSKVKCKSLMVSVFGRNLFYVYKNMPMLDAEAADGTSWITQASLGGSTTTTRSVGISLRASF</sequence>
<evidence type="ECO:0000256" key="3">
    <source>
        <dbReference type="ARBA" id="ARBA00022452"/>
    </source>
</evidence>
<evidence type="ECO:0000256" key="5">
    <source>
        <dbReference type="ARBA" id="ARBA00022729"/>
    </source>
</evidence>
<dbReference type="PANTHER" id="PTHR30069">
    <property type="entry name" value="TONB-DEPENDENT OUTER MEMBRANE RECEPTOR"/>
    <property type="match status" value="1"/>
</dbReference>